<dbReference type="GO" id="GO:0000255">
    <property type="term" value="P:allantoin metabolic process"/>
    <property type="evidence" value="ECO:0007669"/>
    <property type="project" value="InterPro"/>
</dbReference>
<evidence type="ECO:0000313" key="9">
    <source>
        <dbReference type="Proteomes" id="UP000216033"/>
    </source>
</evidence>
<dbReference type="EMBL" id="NDFP01000003">
    <property type="protein sequence ID" value="PAL27357.1"/>
    <property type="molecule type" value="Genomic_DNA"/>
</dbReference>
<evidence type="ECO:0000256" key="4">
    <source>
        <dbReference type="ARBA" id="ARBA00022631"/>
    </source>
</evidence>
<dbReference type="GeneID" id="98302280"/>
<dbReference type="EC" id="4.1.1.97" evidence="3"/>
<dbReference type="OrthoDB" id="9800909at2"/>
<comment type="catalytic activity">
    <reaction evidence="1">
        <text>5-hydroxy-2-oxo-4-ureido-2,5-dihydro-1H-imidazole-5-carboxylate + H(+) = (S)-allantoin + CO2</text>
        <dbReference type="Rhea" id="RHEA:26301"/>
        <dbReference type="ChEBI" id="CHEBI:15378"/>
        <dbReference type="ChEBI" id="CHEBI:15678"/>
        <dbReference type="ChEBI" id="CHEBI:16526"/>
        <dbReference type="ChEBI" id="CHEBI:58639"/>
        <dbReference type="EC" id="4.1.1.97"/>
    </reaction>
</comment>
<dbReference type="RefSeq" id="WP_048853659.1">
    <property type="nucleotide sequence ID" value="NZ_BAMZ01000010.1"/>
</dbReference>
<dbReference type="InterPro" id="IPR018020">
    <property type="entry name" value="OHCU_decarboxylase"/>
</dbReference>
<keyword evidence="9" id="KW-1185">Reference proteome</keyword>
<dbReference type="STRING" id="1231343.Absy_010_069"/>
<keyword evidence="6" id="KW-0456">Lyase</keyword>
<dbReference type="SUPFAM" id="SSF158694">
    <property type="entry name" value="UraD-Like"/>
    <property type="match status" value="1"/>
</dbReference>
<dbReference type="UniPathway" id="UPA00394">
    <property type="reaction ID" value="UER00652"/>
</dbReference>
<dbReference type="InterPro" id="IPR017580">
    <property type="entry name" value="OHCU_decarboxylase-1"/>
</dbReference>
<dbReference type="Gene3D" id="1.10.3330.10">
    <property type="entry name" value="Oxo-4-hydroxy-4-carboxy-5-ureidoimidazoline decarboxylase"/>
    <property type="match status" value="1"/>
</dbReference>
<evidence type="ECO:0000256" key="6">
    <source>
        <dbReference type="ARBA" id="ARBA00023239"/>
    </source>
</evidence>
<proteinExistence type="predicted"/>
<organism evidence="8 9">
    <name type="scientific">Acetobacter syzygii</name>
    <dbReference type="NCBI Taxonomy" id="146476"/>
    <lineage>
        <taxon>Bacteria</taxon>
        <taxon>Pseudomonadati</taxon>
        <taxon>Pseudomonadota</taxon>
        <taxon>Alphaproteobacteria</taxon>
        <taxon>Acetobacterales</taxon>
        <taxon>Acetobacteraceae</taxon>
        <taxon>Acetobacter</taxon>
    </lineage>
</organism>
<evidence type="ECO:0000256" key="3">
    <source>
        <dbReference type="ARBA" id="ARBA00012257"/>
    </source>
</evidence>
<evidence type="ECO:0000256" key="1">
    <source>
        <dbReference type="ARBA" id="ARBA00001163"/>
    </source>
</evidence>
<dbReference type="InterPro" id="IPR036778">
    <property type="entry name" value="OHCU_decarboxylase_sf"/>
</dbReference>
<accession>A0A270BQN4</accession>
<name>A0A270BQN4_9PROT</name>
<dbReference type="GO" id="GO:0051997">
    <property type="term" value="F:2-oxo-4-hydroxy-4-carboxy-5-ureidoimidazoline decarboxylase activity"/>
    <property type="evidence" value="ECO:0007669"/>
    <property type="project" value="UniProtKB-EC"/>
</dbReference>
<sequence length="173" mass="18703">MSRTLADVNAMSVTDFVAEFGGVYEHSPWVALKAAQSRPFADVDRMCEAFSAAMHSADPAEQIALVRAHPELGHRLGVDPGLTEASAQEQGGAGLNRLTPEEYAHFRALNDAYHQKFGMPFVICVRKVGGQAKQVIAQAMAQRLASTPEAELAEALTQIDAIAAFRLHDKVMV</sequence>
<comment type="caution">
    <text evidence="8">The sequence shown here is derived from an EMBL/GenBank/DDBJ whole genome shotgun (WGS) entry which is preliminary data.</text>
</comment>
<reference evidence="8 9" key="1">
    <citation type="submission" date="2017-04" db="EMBL/GenBank/DDBJ databases">
        <title>Kefir bacterial isolates.</title>
        <authorList>
            <person name="Kim Y."/>
            <person name="Blasche S."/>
            <person name="Patil K.R."/>
        </authorList>
    </citation>
    <scope>NUCLEOTIDE SEQUENCE [LARGE SCALE GENOMIC DNA]</scope>
    <source>
        <strain evidence="8 9">KR-2</strain>
    </source>
</reference>
<gene>
    <name evidence="8" type="ORF">B9K05_05270</name>
</gene>
<dbReference type="GO" id="GO:0006144">
    <property type="term" value="P:purine nucleobase metabolic process"/>
    <property type="evidence" value="ECO:0007669"/>
    <property type="project" value="UniProtKB-KW"/>
</dbReference>
<dbReference type="PANTHER" id="PTHR43466:SF1">
    <property type="entry name" value="2-OXO-4-HYDROXY-4-CARBOXY-5-UREIDOIMIDAZOLINE DECARBOXYLASE-RELATED"/>
    <property type="match status" value="1"/>
</dbReference>
<dbReference type="AlphaFoldDB" id="A0A270BQN4"/>
<evidence type="ECO:0000313" key="8">
    <source>
        <dbReference type="EMBL" id="PAL27357.1"/>
    </source>
</evidence>
<dbReference type="Proteomes" id="UP000216033">
    <property type="component" value="Unassembled WGS sequence"/>
</dbReference>
<dbReference type="NCBIfam" id="TIGR03164">
    <property type="entry name" value="UHCUDC"/>
    <property type="match status" value="1"/>
</dbReference>
<dbReference type="GO" id="GO:0019628">
    <property type="term" value="P:urate catabolic process"/>
    <property type="evidence" value="ECO:0007669"/>
    <property type="project" value="UniProtKB-UniPathway"/>
</dbReference>
<keyword evidence="5" id="KW-0210">Decarboxylase</keyword>
<evidence type="ECO:0000256" key="2">
    <source>
        <dbReference type="ARBA" id="ARBA00004754"/>
    </source>
</evidence>
<comment type="pathway">
    <text evidence="2">Purine metabolism; urate degradation; (S)-allantoin from urate: step 3/3.</text>
</comment>
<evidence type="ECO:0000259" key="7">
    <source>
        <dbReference type="Pfam" id="PF09349"/>
    </source>
</evidence>
<protein>
    <recommendedName>
        <fullName evidence="3">2-oxo-4-hydroxy-4-carboxy-5-ureidoimidazoline decarboxylase</fullName>
        <ecNumber evidence="3">4.1.1.97</ecNumber>
    </recommendedName>
</protein>
<feature type="domain" description="Oxo-4-hydroxy-4-carboxy-5-ureidoimidazoline decarboxylase" evidence="7">
    <location>
        <begin position="9"/>
        <end position="167"/>
    </location>
</feature>
<evidence type="ECO:0000256" key="5">
    <source>
        <dbReference type="ARBA" id="ARBA00022793"/>
    </source>
</evidence>
<dbReference type="Pfam" id="PF09349">
    <property type="entry name" value="OHCU_decarbox"/>
    <property type="match status" value="1"/>
</dbReference>
<dbReference type="PANTHER" id="PTHR43466">
    <property type="entry name" value="2-OXO-4-HYDROXY-4-CARBOXY-5-UREIDOIMIDAZOLINE DECARBOXYLASE-RELATED"/>
    <property type="match status" value="1"/>
</dbReference>
<keyword evidence="4" id="KW-0659">Purine metabolism</keyword>